<dbReference type="GO" id="GO:0005886">
    <property type="term" value="C:plasma membrane"/>
    <property type="evidence" value="ECO:0007669"/>
    <property type="project" value="UniProtKB-SubCell"/>
</dbReference>
<dbReference type="OrthoDB" id="1711021at2"/>
<dbReference type="InterPro" id="IPR003838">
    <property type="entry name" value="ABC3_permease_C"/>
</dbReference>
<dbReference type="PANTHER" id="PTHR30572:SF4">
    <property type="entry name" value="ABC TRANSPORTER PERMEASE YTRF"/>
    <property type="match status" value="1"/>
</dbReference>
<evidence type="ECO:0000256" key="3">
    <source>
        <dbReference type="ARBA" id="ARBA00022692"/>
    </source>
</evidence>
<evidence type="ECO:0000256" key="4">
    <source>
        <dbReference type="ARBA" id="ARBA00022989"/>
    </source>
</evidence>
<feature type="transmembrane region" description="Helical" evidence="7">
    <location>
        <begin position="299"/>
        <end position="324"/>
    </location>
</feature>
<gene>
    <name evidence="10" type="ORF">C1I91_21515</name>
</gene>
<feature type="domain" description="ABC3 transporter permease C-terminal" evidence="8">
    <location>
        <begin position="702"/>
        <end position="819"/>
    </location>
</feature>
<keyword evidence="4 7" id="KW-1133">Transmembrane helix</keyword>
<evidence type="ECO:0008006" key="12">
    <source>
        <dbReference type="Google" id="ProtNLM"/>
    </source>
</evidence>
<dbReference type="InterPro" id="IPR050250">
    <property type="entry name" value="Macrolide_Exporter_MacB"/>
</dbReference>
<dbReference type="PANTHER" id="PTHR30572">
    <property type="entry name" value="MEMBRANE COMPONENT OF TRANSPORTER-RELATED"/>
    <property type="match status" value="1"/>
</dbReference>
<name>A0A410DYE6_9CLOT</name>
<evidence type="ECO:0000313" key="11">
    <source>
        <dbReference type="Proteomes" id="UP000286268"/>
    </source>
</evidence>
<accession>A0A410DYE6</accession>
<dbReference type="KEGG" id="cmah:C1I91_21515"/>
<dbReference type="InterPro" id="IPR025857">
    <property type="entry name" value="MacB_PCD"/>
</dbReference>
<sequence>MKIFLKYVVKSMVEKKARFLLLLLAITISTALFVGSMGAVESGIESYVKPQLEQLENKDVYISSKSGETTFSLDDIKEKGIKNLLPELNIPVIFDNKEMQSLSLSGREDKYIDKSILIDGKDLKEFQDEKCIISKRTSDKFKLKLGDDLKIILNGEKLSLKVAAISANQGTFYMDSKDSFNILVPYKFISKKLGAQGKYNSITANKVKASVKDSVKEFNDSNTKFSAKELFDEEQVKSQLSQMTSMFYMMLTIVVFMSAIIIYSSFKLTVTERMPVIGTFLSQGATRGTIRRILYLESLVYGVLGGVLGNLAGVGILYIINYFISPLREYGIIDKPNINPNYLILGMLFSILLSIISAALPVLKTRKLEVKNVILNNPSTVNEVGLGKFIFGVGLLLVVIVANALKSKIIINISPLLMIAAVASSMLIFPKLIDYLTKFIYVVLRGINGSIALSFNNMRTSRVLLGNVNLMILSIVSIITINSLGVSIKNVVSEAYEKLNYSIAIEASGGGVRSNLDKIKEVAAKTDGVNKDTIQFMYNAHGTIKDNQYYVMAIEPDKYTNYDHYIDWNDSDNKVVYDKFKAGDSNGVIITDKIAEKAKLAKGDTFDMKLRNTVKSFKVAGVIDGKLMNNGVFILMNYKALPKEYIDSASYSVYFNTSKSSKTVKENMNKEIKGLGGQVNTFEETKDRNIEQNKQLMTILSIFSYMAVIIGCFGILNNIGISFIQRKKDMAVLSSVGMTKGQRAIMIIVESILSVIWAVLIVTPLSYLTSSLMSKISESIGLPLDVQFNISYLPVVVVVSLALVFLATIPVLFKSRKLSIMQELKYE</sequence>
<feature type="transmembrane region" description="Helical" evidence="7">
    <location>
        <begin position="790"/>
        <end position="813"/>
    </location>
</feature>
<dbReference type="EMBL" id="CP025746">
    <property type="protein sequence ID" value="QAA33992.1"/>
    <property type="molecule type" value="Genomic_DNA"/>
</dbReference>
<evidence type="ECO:0000256" key="2">
    <source>
        <dbReference type="ARBA" id="ARBA00022475"/>
    </source>
</evidence>
<feature type="transmembrane region" description="Helical" evidence="7">
    <location>
        <begin position="463"/>
        <end position="484"/>
    </location>
</feature>
<dbReference type="AlphaFoldDB" id="A0A410DYE6"/>
<dbReference type="GO" id="GO:0022857">
    <property type="term" value="F:transmembrane transporter activity"/>
    <property type="evidence" value="ECO:0007669"/>
    <property type="project" value="TreeGrafter"/>
</dbReference>
<feature type="domain" description="ABC3 transporter permease C-terminal" evidence="8">
    <location>
        <begin position="249"/>
        <end position="369"/>
    </location>
</feature>
<evidence type="ECO:0000256" key="7">
    <source>
        <dbReference type="SAM" id="Phobius"/>
    </source>
</evidence>
<dbReference type="RefSeq" id="WP_128214713.1">
    <property type="nucleotide sequence ID" value="NZ_CP025746.1"/>
</dbReference>
<feature type="domain" description="MacB-like periplasmic core" evidence="9">
    <location>
        <begin position="20"/>
        <end position="203"/>
    </location>
</feature>
<protein>
    <recommendedName>
        <fullName evidence="12">ABC transporter permease</fullName>
    </recommendedName>
</protein>
<keyword evidence="3 7" id="KW-0812">Transmembrane</keyword>
<feature type="domain" description="MacB-like periplasmic core" evidence="9">
    <location>
        <begin position="471"/>
        <end position="658"/>
    </location>
</feature>
<proteinExistence type="inferred from homology"/>
<feature type="transmembrane region" description="Helical" evidence="7">
    <location>
        <begin position="344"/>
        <end position="363"/>
    </location>
</feature>
<comment type="subcellular location">
    <subcellularLocation>
        <location evidence="1">Cell membrane</location>
        <topology evidence="1">Multi-pass membrane protein</topology>
    </subcellularLocation>
</comment>
<dbReference type="Proteomes" id="UP000286268">
    <property type="component" value="Chromosome"/>
</dbReference>
<feature type="transmembrane region" description="Helical" evidence="7">
    <location>
        <begin position="246"/>
        <end position="266"/>
    </location>
</feature>
<feature type="transmembrane region" description="Helical" evidence="7">
    <location>
        <begin position="745"/>
        <end position="770"/>
    </location>
</feature>
<keyword evidence="11" id="KW-1185">Reference proteome</keyword>
<evidence type="ECO:0000259" key="8">
    <source>
        <dbReference type="Pfam" id="PF02687"/>
    </source>
</evidence>
<reference evidence="10 11" key="1">
    <citation type="submission" date="2018-01" db="EMBL/GenBank/DDBJ databases">
        <title>Genome Sequencing and Assembly of Anaerobacter polyendosporus strain CT4.</title>
        <authorList>
            <person name="Tachaapaikoon C."/>
            <person name="Sutheeworapong S."/>
            <person name="Jenjaroenpun P."/>
            <person name="Wongsurawat T."/>
            <person name="Nookeaw I."/>
            <person name="Cheawchanlertfa P."/>
            <person name="Kosugi A."/>
            <person name="Cheevadhanarak S."/>
            <person name="Ratanakhanokchai K."/>
        </authorList>
    </citation>
    <scope>NUCLEOTIDE SEQUENCE [LARGE SCALE GENOMIC DNA]</scope>
    <source>
        <strain evidence="10 11">CT4</strain>
    </source>
</reference>
<organism evidence="10 11">
    <name type="scientific">Clostridium manihotivorum</name>
    <dbReference type="NCBI Taxonomy" id="2320868"/>
    <lineage>
        <taxon>Bacteria</taxon>
        <taxon>Bacillati</taxon>
        <taxon>Bacillota</taxon>
        <taxon>Clostridia</taxon>
        <taxon>Eubacteriales</taxon>
        <taxon>Clostridiaceae</taxon>
        <taxon>Clostridium</taxon>
    </lineage>
</organism>
<feature type="transmembrane region" description="Helical" evidence="7">
    <location>
        <begin position="384"/>
        <end position="403"/>
    </location>
</feature>
<evidence type="ECO:0000256" key="6">
    <source>
        <dbReference type="ARBA" id="ARBA00038076"/>
    </source>
</evidence>
<dbReference type="Pfam" id="PF12704">
    <property type="entry name" value="MacB_PCD"/>
    <property type="match status" value="2"/>
</dbReference>
<keyword evidence="2" id="KW-1003">Cell membrane</keyword>
<dbReference type="Pfam" id="PF02687">
    <property type="entry name" value="FtsX"/>
    <property type="match status" value="2"/>
</dbReference>
<evidence type="ECO:0000259" key="9">
    <source>
        <dbReference type="Pfam" id="PF12704"/>
    </source>
</evidence>
<feature type="transmembrane region" description="Helical" evidence="7">
    <location>
        <begin position="409"/>
        <end position="429"/>
    </location>
</feature>
<evidence type="ECO:0000256" key="5">
    <source>
        <dbReference type="ARBA" id="ARBA00023136"/>
    </source>
</evidence>
<keyword evidence="5 7" id="KW-0472">Membrane</keyword>
<evidence type="ECO:0000256" key="1">
    <source>
        <dbReference type="ARBA" id="ARBA00004651"/>
    </source>
</evidence>
<comment type="similarity">
    <text evidence="6">Belongs to the ABC-4 integral membrane protein family.</text>
</comment>
<feature type="transmembrane region" description="Helical" evidence="7">
    <location>
        <begin position="702"/>
        <end position="724"/>
    </location>
</feature>
<evidence type="ECO:0000313" key="10">
    <source>
        <dbReference type="EMBL" id="QAA33992.1"/>
    </source>
</evidence>